<dbReference type="EMBL" id="JACHJS010000001">
    <property type="protein sequence ID" value="MBB4966489.1"/>
    <property type="molecule type" value="Genomic_DNA"/>
</dbReference>
<dbReference type="Proteomes" id="UP000542674">
    <property type="component" value="Unassembled WGS sequence"/>
</dbReference>
<dbReference type="AlphaFoldDB" id="A0A7W7T4N1"/>
<name>A0A7W7T4N1_9PSEU</name>
<dbReference type="RefSeq" id="WP_184670509.1">
    <property type="nucleotide sequence ID" value="NZ_BAABAI010000024.1"/>
</dbReference>
<proteinExistence type="predicted"/>
<protein>
    <submittedName>
        <fullName evidence="1">Uncharacterized protein</fullName>
    </submittedName>
</protein>
<evidence type="ECO:0000313" key="1">
    <source>
        <dbReference type="EMBL" id="MBB4966489.1"/>
    </source>
</evidence>
<evidence type="ECO:0000313" key="2">
    <source>
        <dbReference type="Proteomes" id="UP000542674"/>
    </source>
</evidence>
<gene>
    <name evidence="1" type="ORF">F4559_003848</name>
</gene>
<reference evidence="1 2" key="1">
    <citation type="submission" date="2020-08" db="EMBL/GenBank/DDBJ databases">
        <title>Sequencing the genomes of 1000 actinobacteria strains.</title>
        <authorList>
            <person name="Klenk H.-P."/>
        </authorList>
    </citation>
    <scope>NUCLEOTIDE SEQUENCE [LARGE SCALE GENOMIC DNA]</scope>
    <source>
        <strain evidence="1 2">DSM 45084</strain>
    </source>
</reference>
<sequence>MPTAWDGYARVDYLPAPGRLQVTLHTVEPTVHRRLRDGLACAFAVDGRAGPPTYVEIDVGDGLTYDTRVLLAGPLLDIAVDLVGDGPASRETRLPPAQVAALARRWAPYRDFVLAPAPAPVRSGSWADGLWAVFGGLGLVRALRAFVPPPEPAHRGDEVAAEEHWEWLELPADLAAAAGVDRRVGWAPYRDVALDGTAETGFMIMAVPAPVARLLVGLDDGSGRWVAFAPDPETPGQVFADLPCGPDVAEPALRFRTEEEGR</sequence>
<accession>A0A7W7T4N1</accession>
<organism evidence="1 2">
    <name type="scientific">Saccharothrix violaceirubra</name>
    <dbReference type="NCBI Taxonomy" id="413306"/>
    <lineage>
        <taxon>Bacteria</taxon>
        <taxon>Bacillati</taxon>
        <taxon>Actinomycetota</taxon>
        <taxon>Actinomycetes</taxon>
        <taxon>Pseudonocardiales</taxon>
        <taxon>Pseudonocardiaceae</taxon>
        <taxon>Saccharothrix</taxon>
    </lineage>
</organism>
<keyword evidence="2" id="KW-1185">Reference proteome</keyword>
<comment type="caution">
    <text evidence="1">The sequence shown here is derived from an EMBL/GenBank/DDBJ whole genome shotgun (WGS) entry which is preliminary data.</text>
</comment>